<dbReference type="Gene3D" id="3.40.50.300">
    <property type="entry name" value="P-loop containing nucleotide triphosphate hydrolases"/>
    <property type="match status" value="1"/>
</dbReference>
<dbReference type="EC" id="2.7.1.71" evidence="3 11"/>
<dbReference type="NCBIfam" id="NF003456">
    <property type="entry name" value="PRK05057.1"/>
    <property type="match status" value="1"/>
</dbReference>
<dbReference type="UniPathway" id="UPA00053">
    <property type="reaction ID" value="UER00088"/>
</dbReference>
<evidence type="ECO:0000256" key="11">
    <source>
        <dbReference type="HAMAP-Rule" id="MF_00109"/>
    </source>
</evidence>
<comment type="similarity">
    <text evidence="2 11">Belongs to the shikimate kinase family.</text>
</comment>
<dbReference type="InterPro" id="IPR023000">
    <property type="entry name" value="Shikimate_kinase_CS"/>
</dbReference>
<evidence type="ECO:0000313" key="13">
    <source>
        <dbReference type="Proteomes" id="UP000654401"/>
    </source>
</evidence>
<dbReference type="GO" id="GO:0009423">
    <property type="term" value="P:chorismate biosynthetic process"/>
    <property type="evidence" value="ECO:0007669"/>
    <property type="project" value="UniProtKB-UniRule"/>
</dbReference>
<dbReference type="AlphaFoldDB" id="A0A8J6P7P7"/>
<dbReference type="InterPro" id="IPR031322">
    <property type="entry name" value="Shikimate/glucono_kinase"/>
</dbReference>
<comment type="subunit">
    <text evidence="11">Monomer.</text>
</comment>
<keyword evidence="7 11" id="KW-0418">Kinase</keyword>
<evidence type="ECO:0000313" key="12">
    <source>
        <dbReference type="EMBL" id="MBC8519462.1"/>
    </source>
</evidence>
<dbReference type="Pfam" id="PF01202">
    <property type="entry name" value="SKI"/>
    <property type="match status" value="1"/>
</dbReference>
<comment type="cofactor">
    <cofactor evidence="11">
        <name>Mg(2+)</name>
        <dbReference type="ChEBI" id="CHEBI:18420"/>
    </cofactor>
    <text evidence="11">Binds 1 Mg(2+) ion per subunit.</text>
</comment>
<organism evidence="12 13">
    <name type="scientific">Candidatus Thiopontia autotrophica</name>
    <dbReference type="NCBI Taxonomy" id="2841688"/>
    <lineage>
        <taxon>Bacteria</taxon>
        <taxon>Pseudomonadati</taxon>
        <taxon>Pseudomonadota</taxon>
        <taxon>Gammaproteobacteria</taxon>
        <taxon>Candidatus Thiopontia</taxon>
    </lineage>
</organism>
<dbReference type="GO" id="GO:0008652">
    <property type="term" value="P:amino acid biosynthetic process"/>
    <property type="evidence" value="ECO:0007669"/>
    <property type="project" value="UniProtKB-KW"/>
</dbReference>
<name>A0A8J6P7P7_9GAMM</name>
<dbReference type="GO" id="GO:0005829">
    <property type="term" value="C:cytosol"/>
    <property type="evidence" value="ECO:0007669"/>
    <property type="project" value="TreeGrafter"/>
</dbReference>
<comment type="caution">
    <text evidence="12">The sequence shown here is derived from an EMBL/GenBank/DDBJ whole genome shotgun (WGS) entry which is preliminary data.</text>
</comment>
<gene>
    <name evidence="11 12" type="primary">aroK</name>
    <name evidence="12" type="ORF">H8D24_03520</name>
</gene>
<feature type="binding site" evidence="11">
    <location>
        <position position="61"/>
    </location>
    <ligand>
        <name>substrate</name>
    </ligand>
</feature>
<feature type="binding site" evidence="11">
    <location>
        <position position="157"/>
    </location>
    <ligand>
        <name>ATP</name>
        <dbReference type="ChEBI" id="CHEBI:30616"/>
    </ligand>
</feature>
<evidence type="ECO:0000256" key="10">
    <source>
        <dbReference type="ARBA" id="ARBA00048567"/>
    </source>
</evidence>
<feature type="binding site" evidence="11">
    <location>
        <position position="121"/>
    </location>
    <ligand>
        <name>ATP</name>
        <dbReference type="ChEBI" id="CHEBI:30616"/>
    </ligand>
</feature>
<keyword evidence="11" id="KW-0460">Magnesium</keyword>
<dbReference type="InterPro" id="IPR027417">
    <property type="entry name" value="P-loop_NTPase"/>
</dbReference>
<dbReference type="GO" id="GO:0000287">
    <property type="term" value="F:magnesium ion binding"/>
    <property type="evidence" value="ECO:0007669"/>
    <property type="project" value="UniProtKB-UniRule"/>
</dbReference>
<comment type="catalytic activity">
    <reaction evidence="10 11">
        <text>shikimate + ATP = 3-phosphoshikimate + ADP + H(+)</text>
        <dbReference type="Rhea" id="RHEA:13121"/>
        <dbReference type="ChEBI" id="CHEBI:15378"/>
        <dbReference type="ChEBI" id="CHEBI:30616"/>
        <dbReference type="ChEBI" id="CHEBI:36208"/>
        <dbReference type="ChEBI" id="CHEBI:145989"/>
        <dbReference type="ChEBI" id="CHEBI:456216"/>
        <dbReference type="EC" id="2.7.1.71"/>
    </reaction>
</comment>
<sequence>MSRTTKNIFLVGLMGAGKTTIGKRLAESMGKKFIDSDHEIEERTGVTIPTIFDIEGEEGFRNRESAIIDELTQKKGVILATGGGAILRPENRKYLAARGMVIYLNASVEQLYKRTRMDRNRPLLQTSNPKERLQSLFEERDPLYREIADLVAETDDRSIQQALPSLIEKIENL</sequence>
<evidence type="ECO:0000256" key="5">
    <source>
        <dbReference type="ARBA" id="ARBA00022679"/>
    </source>
</evidence>
<evidence type="ECO:0000256" key="2">
    <source>
        <dbReference type="ARBA" id="ARBA00006997"/>
    </source>
</evidence>
<dbReference type="PANTHER" id="PTHR21087">
    <property type="entry name" value="SHIKIMATE KINASE"/>
    <property type="match status" value="1"/>
</dbReference>
<dbReference type="HAMAP" id="MF_00109">
    <property type="entry name" value="Shikimate_kinase"/>
    <property type="match status" value="1"/>
</dbReference>
<dbReference type="GO" id="GO:0009073">
    <property type="term" value="P:aromatic amino acid family biosynthetic process"/>
    <property type="evidence" value="ECO:0007669"/>
    <property type="project" value="UniProtKB-KW"/>
</dbReference>
<keyword evidence="11" id="KW-0963">Cytoplasm</keyword>
<feature type="binding site" evidence="11">
    <location>
        <position position="37"/>
    </location>
    <ligand>
        <name>substrate</name>
    </ligand>
</feature>
<keyword evidence="8 11" id="KW-0067">ATP-binding</keyword>
<reference evidence="12 13" key="1">
    <citation type="submission" date="2020-08" db="EMBL/GenBank/DDBJ databases">
        <title>Bridging the membrane lipid divide: bacteria of the FCB group superphylum have the potential to synthesize archaeal ether lipids.</title>
        <authorList>
            <person name="Villanueva L."/>
            <person name="Von Meijenfeldt F.A.B."/>
            <person name="Westbye A.B."/>
            <person name="Yadav S."/>
            <person name="Hopmans E.C."/>
            <person name="Dutilh B.E."/>
            <person name="Sinninghe Damste J.S."/>
        </authorList>
    </citation>
    <scope>NUCLEOTIDE SEQUENCE [LARGE SCALE GENOMIC DNA]</scope>
    <source>
        <strain evidence="12">NIOZ-UU100</strain>
    </source>
</reference>
<evidence type="ECO:0000256" key="8">
    <source>
        <dbReference type="ARBA" id="ARBA00022840"/>
    </source>
</evidence>
<comment type="function">
    <text evidence="11">Catalyzes the specific phosphorylation of the 3-hydroxyl group of shikimic acid using ATP as a cosubstrate.</text>
</comment>
<comment type="subcellular location">
    <subcellularLocation>
        <location evidence="11">Cytoplasm</location>
    </subcellularLocation>
</comment>
<evidence type="ECO:0000256" key="9">
    <source>
        <dbReference type="ARBA" id="ARBA00023141"/>
    </source>
</evidence>
<keyword evidence="6 11" id="KW-0547">Nucleotide-binding</keyword>
<evidence type="ECO:0000256" key="3">
    <source>
        <dbReference type="ARBA" id="ARBA00012154"/>
    </source>
</evidence>
<comment type="pathway">
    <text evidence="1 11">Metabolic intermediate biosynthesis; chorismate biosynthesis; chorismate from D-erythrose 4-phosphate and phosphoenolpyruvate: step 5/7.</text>
</comment>
<proteinExistence type="inferred from homology"/>
<dbReference type="InterPro" id="IPR000623">
    <property type="entry name" value="Shikimate_kinase/TSH1"/>
</dbReference>
<keyword evidence="5 11" id="KW-0808">Transferase</keyword>
<dbReference type="CDD" id="cd00464">
    <property type="entry name" value="SK"/>
    <property type="match status" value="1"/>
</dbReference>
<dbReference type="PANTHER" id="PTHR21087:SF16">
    <property type="entry name" value="SHIKIMATE KINASE 1, CHLOROPLASTIC"/>
    <property type="match status" value="1"/>
</dbReference>
<keyword evidence="11" id="KW-0479">Metal-binding</keyword>
<dbReference type="SUPFAM" id="SSF52540">
    <property type="entry name" value="P-loop containing nucleoside triphosphate hydrolases"/>
    <property type="match status" value="1"/>
</dbReference>
<evidence type="ECO:0000256" key="6">
    <source>
        <dbReference type="ARBA" id="ARBA00022741"/>
    </source>
</evidence>
<dbReference type="PRINTS" id="PR01100">
    <property type="entry name" value="SHIKIMTKNASE"/>
</dbReference>
<dbReference type="GO" id="GO:0004765">
    <property type="term" value="F:shikimate kinase activity"/>
    <property type="evidence" value="ECO:0007669"/>
    <property type="project" value="UniProtKB-UniRule"/>
</dbReference>
<feature type="binding site" evidence="11">
    <location>
        <begin position="15"/>
        <end position="20"/>
    </location>
    <ligand>
        <name>ATP</name>
        <dbReference type="ChEBI" id="CHEBI:30616"/>
    </ligand>
</feature>
<evidence type="ECO:0000256" key="4">
    <source>
        <dbReference type="ARBA" id="ARBA00022605"/>
    </source>
</evidence>
<feature type="binding site" evidence="11">
    <location>
        <position position="140"/>
    </location>
    <ligand>
        <name>substrate</name>
    </ligand>
</feature>
<dbReference type="Proteomes" id="UP000654401">
    <property type="component" value="Unassembled WGS sequence"/>
</dbReference>
<keyword evidence="9 11" id="KW-0057">Aromatic amino acid biosynthesis</keyword>
<feature type="binding site" evidence="11">
    <location>
        <position position="83"/>
    </location>
    <ligand>
        <name>substrate</name>
    </ligand>
</feature>
<feature type="binding site" evidence="11">
    <location>
        <position position="19"/>
    </location>
    <ligand>
        <name>Mg(2+)</name>
        <dbReference type="ChEBI" id="CHEBI:18420"/>
    </ligand>
</feature>
<protein>
    <recommendedName>
        <fullName evidence="3 11">Shikimate kinase</fullName>
        <shortName evidence="11">SK</shortName>
        <ecNumber evidence="3 11">2.7.1.71</ecNumber>
    </recommendedName>
</protein>
<dbReference type="EMBL" id="JACNFK010000023">
    <property type="protein sequence ID" value="MBC8519462.1"/>
    <property type="molecule type" value="Genomic_DNA"/>
</dbReference>
<keyword evidence="4 11" id="KW-0028">Amino-acid biosynthesis</keyword>
<evidence type="ECO:0000256" key="1">
    <source>
        <dbReference type="ARBA" id="ARBA00004842"/>
    </source>
</evidence>
<dbReference type="GO" id="GO:0005524">
    <property type="term" value="F:ATP binding"/>
    <property type="evidence" value="ECO:0007669"/>
    <property type="project" value="UniProtKB-UniRule"/>
</dbReference>
<dbReference type="PROSITE" id="PS01128">
    <property type="entry name" value="SHIKIMATE_KINASE"/>
    <property type="match status" value="1"/>
</dbReference>
<evidence type="ECO:0000256" key="7">
    <source>
        <dbReference type="ARBA" id="ARBA00022777"/>
    </source>
</evidence>
<accession>A0A8J6P7P7</accession>